<comment type="similarity">
    <text evidence="1">Belongs to the tRNA pseudouridine synthase TruA family.</text>
</comment>
<feature type="compositionally biased region" description="Low complexity" evidence="4">
    <location>
        <begin position="177"/>
        <end position="195"/>
    </location>
</feature>
<dbReference type="GO" id="GO:0031119">
    <property type="term" value="P:tRNA pseudouridine synthesis"/>
    <property type="evidence" value="ECO:0007669"/>
    <property type="project" value="TreeGrafter"/>
</dbReference>
<dbReference type="SUPFAM" id="SSF55120">
    <property type="entry name" value="Pseudouridine synthase"/>
    <property type="match status" value="1"/>
</dbReference>
<dbReference type="GO" id="GO:0009982">
    <property type="term" value="F:pseudouridine synthase activity"/>
    <property type="evidence" value="ECO:0007669"/>
    <property type="project" value="InterPro"/>
</dbReference>
<protein>
    <submittedName>
        <fullName evidence="6">Uu.00g072920.m01.CDS01</fullName>
    </submittedName>
</protein>
<keyword evidence="3" id="KW-0413">Isomerase</keyword>
<reference evidence="6" key="1">
    <citation type="submission" date="2023-10" db="EMBL/GenBank/DDBJ databases">
        <authorList>
            <person name="Hackl T."/>
        </authorList>
    </citation>
    <scope>NUCLEOTIDE SEQUENCE</scope>
</reference>
<evidence type="ECO:0000259" key="5">
    <source>
        <dbReference type="Pfam" id="PF01416"/>
    </source>
</evidence>
<feature type="region of interest" description="Disordered" evidence="4">
    <location>
        <begin position="30"/>
        <end position="77"/>
    </location>
</feature>
<dbReference type="GO" id="GO:0005634">
    <property type="term" value="C:nucleus"/>
    <property type="evidence" value="ECO:0007669"/>
    <property type="project" value="TreeGrafter"/>
</dbReference>
<feature type="compositionally biased region" description="Low complexity" evidence="4">
    <location>
        <begin position="51"/>
        <end position="63"/>
    </location>
</feature>
<dbReference type="Pfam" id="PF01416">
    <property type="entry name" value="PseudoU_synth_1"/>
    <property type="match status" value="1"/>
</dbReference>
<dbReference type="GO" id="GO:0003723">
    <property type="term" value="F:RNA binding"/>
    <property type="evidence" value="ECO:0007669"/>
    <property type="project" value="InterPro"/>
</dbReference>
<evidence type="ECO:0000313" key="6">
    <source>
        <dbReference type="EMBL" id="CAJ2511667.1"/>
    </source>
</evidence>
<keyword evidence="2" id="KW-0819">tRNA processing</keyword>
<dbReference type="InterPro" id="IPR020097">
    <property type="entry name" value="PsdUridine_synth_TruA_a/b_dom"/>
</dbReference>
<dbReference type="InterPro" id="IPR020095">
    <property type="entry name" value="PsdUridine_synth_TruA_C"/>
</dbReference>
<dbReference type="InterPro" id="IPR020103">
    <property type="entry name" value="PsdUridine_synth_cat_dom_sf"/>
</dbReference>
<feature type="region of interest" description="Disordered" evidence="4">
    <location>
        <begin position="167"/>
        <end position="215"/>
    </location>
</feature>
<dbReference type="InterPro" id="IPR020094">
    <property type="entry name" value="TruA/RsuA/RluB/E/F_N"/>
</dbReference>
<gene>
    <name evidence="6" type="ORF">KHLLAP_LOCUS12135</name>
</gene>
<dbReference type="PANTHER" id="PTHR11142:SF5">
    <property type="entry name" value="TRNA PSEUDOURIDINE(38_39) SYNTHASE"/>
    <property type="match status" value="1"/>
</dbReference>
<sequence length="593" mass="66785">MDDKARYERWTKDSLVARILALEDDLRARDHPESVKSAPAAAAVTQTGEVSSASSSPQPLLAPATPPAKKKPDRKIDPSKYSTRLVALKLAYVGKNYGGFEFQASGNLPTIEEELWKAFVKACLIFPERPNEVRFDDWEYSKCGRTDRGVSAFGQVIAIRVRSLRPLPKKKAPPPAEAQAQEGEETSAATSADAEPQQESLNQETPPEEVDEAEEREFNDFTDEIQYPRILNRLLPPDIRILAWCPTTPADFSARFDCRERQYRYFFTQPAYSPVPRSLENPKSKTSGGDRIKDGWLDIDAMRAAAKKFEGLHDFRNFCKVDPGKMIVNFDRRIFESDIVEVKDVNTALPYLDNADFRPAAGLGEAGSQDKDNKFPKVYYFHVRGSAFLWHQIRCMVAVLFSVGQGLEAPSVVDQLLDVAAQPRRFNYVLASEAPLVLWDCIFPLDGDANNSENHREDAVPWVYLGEENPLNQHGHTGLVDQMWEFWRERKIDEVLAGQLFNAVAARADISLRRDPRAPRCVPVTQRVFEGGHRERLVGKYVPMLQKSRLMSPDEVYEREARRKGFASVAELRAAAAQKRADALARAAVEGDE</sequence>
<dbReference type="AlphaFoldDB" id="A0AAI8VV53"/>
<dbReference type="Proteomes" id="UP001295740">
    <property type="component" value="Unassembled WGS sequence"/>
</dbReference>
<dbReference type="Gene3D" id="3.30.70.660">
    <property type="entry name" value="Pseudouridine synthase I, catalytic domain, C-terminal subdomain"/>
    <property type="match status" value="1"/>
</dbReference>
<dbReference type="GO" id="GO:0005737">
    <property type="term" value="C:cytoplasm"/>
    <property type="evidence" value="ECO:0007669"/>
    <property type="project" value="TreeGrafter"/>
</dbReference>
<dbReference type="Gene3D" id="3.30.70.580">
    <property type="entry name" value="Pseudouridine synthase I, catalytic domain, N-terminal subdomain"/>
    <property type="match status" value="1"/>
</dbReference>
<dbReference type="HAMAP" id="MF_00171">
    <property type="entry name" value="TruA"/>
    <property type="match status" value="1"/>
</dbReference>
<comment type="caution">
    <text evidence="6">The sequence shown here is derived from an EMBL/GenBank/DDBJ whole genome shotgun (WGS) entry which is preliminary data.</text>
</comment>
<name>A0AAI8VV53_9PEZI</name>
<feature type="compositionally biased region" description="Acidic residues" evidence="4">
    <location>
        <begin position="206"/>
        <end position="215"/>
    </location>
</feature>
<dbReference type="InterPro" id="IPR001406">
    <property type="entry name" value="PsdUridine_synth_TruA"/>
</dbReference>
<keyword evidence="7" id="KW-1185">Reference proteome</keyword>
<evidence type="ECO:0000313" key="7">
    <source>
        <dbReference type="Proteomes" id="UP001295740"/>
    </source>
</evidence>
<organism evidence="6 7">
    <name type="scientific">Anthostomella pinea</name>
    <dbReference type="NCBI Taxonomy" id="933095"/>
    <lineage>
        <taxon>Eukaryota</taxon>
        <taxon>Fungi</taxon>
        <taxon>Dikarya</taxon>
        <taxon>Ascomycota</taxon>
        <taxon>Pezizomycotina</taxon>
        <taxon>Sordariomycetes</taxon>
        <taxon>Xylariomycetidae</taxon>
        <taxon>Xylariales</taxon>
        <taxon>Xylariaceae</taxon>
        <taxon>Anthostomella</taxon>
    </lineage>
</organism>
<dbReference type="GO" id="GO:1990481">
    <property type="term" value="P:mRNA pseudouridine synthesis"/>
    <property type="evidence" value="ECO:0007669"/>
    <property type="project" value="TreeGrafter"/>
</dbReference>
<evidence type="ECO:0000256" key="2">
    <source>
        <dbReference type="ARBA" id="ARBA00022694"/>
    </source>
</evidence>
<feature type="domain" description="Pseudouridine synthase I TruA alpha/beta" evidence="5">
    <location>
        <begin position="305"/>
        <end position="444"/>
    </location>
</feature>
<proteinExistence type="inferred from homology"/>
<dbReference type="PANTHER" id="PTHR11142">
    <property type="entry name" value="PSEUDOURIDYLATE SYNTHASE"/>
    <property type="match status" value="1"/>
</dbReference>
<evidence type="ECO:0000256" key="4">
    <source>
        <dbReference type="SAM" id="MobiDB-lite"/>
    </source>
</evidence>
<evidence type="ECO:0000256" key="1">
    <source>
        <dbReference type="ARBA" id="ARBA00009375"/>
    </source>
</evidence>
<dbReference type="EMBL" id="CAUWAG010000018">
    <property type="protein sequence ID" value="CAJ2511667.1"/>
    <property type="molecule type" value="Genomic_DNA"/>
</dbReference>
<evidence type="ECO:0000256" key="3">
    <source>
        <dbReference type="ARBA" id="ARBA00023235"/>
    </source>
</evidence>
<accession>A0AAI8VV53</accession>